<evidence type="ECO:0000313" key="6">
    <source>
        <dbReference type="EMBL" id="MBE4749060.1"/>
    </source>
</evidence>
<dbReference type="SUPFAM" id="SSF50494">
    <property type="entry name" value="Trypsin-like serine proteases"/>
    <property type="match status" value="1"/>
</dbReference>
<name>A0ABR9PMB7_9BACT</name>
<comment type="caution">
    <text evidence="6">The sequence shown here is derived from an EMBL/GenBank/DDBJ whole genome shotgun (WGS) entry which is preliminary data.</text>
</comment>
<dbReference type="InterPro" id="IPR001940">
    <property type="entry name" value="Peptidase_S1C"/>
</dbReference>
<feature type="signal peptide" evidence="4">
    <location>
        <begin position="1"/>
        <end position="29"/>
    </location>
</feature>
<dbReference type="PANTHER" id="PTHR22939:SF129">
    <property type="entry name" value="SERINE PROTEASE HTRA2, MITOCHONDRIAL"/>
    <property type="match status" value="1"/>
</dbReference>
<comment type="similarity">
    <text evidence="1">Belongs to the peptidase S1C family.</text>
</comment>
<dbReference type="PANTHER" id="PTHR22939">
    <property type="entry name" value="SERINE PROTEASE FAMILY S1C HTRA-RELATED"/>
    <property type="match status" value="1"/>
</dbReference>
<dbReference type="Pfam" id="PF17820">
    <property type="entry name" value="PDZ_6"/>
    <property type="match status" value="1"/>
</dbReference>
<dbReference type="Gene3D" id="2.30.42.10">
    <property type="match status" value="2"/>
</dbReference>
<dbReference type="InterPro" id="IPR001478">
    <property type="entry name" value="PDZ"/>
</dbReference>
<proteinExistence type="inferred from homology"/>
<dbReference type="Pfam" id="PF13180">
    <property type="entry name" value="PDZ_2"/>
    <property type="match status" value="1"/>
</dbReference>
<accession>A0ABR9PMB7</accession>
<dbReference type="SMART" id="SM00228">
    <property type="entry name" value="PDZ"/>
    <property type="match status" value="2"/>
</dbReference>
<keyword evidence="4" id="KW-0732">Signal</keyword>
<dbReference type="RefSeq" id="WP_193348465.1">
    <property type="nucleotide sequence ID" value="NZ_CBCSIP010000052.1"/>
</dbReference>
<evidence type="ECO:0000259" key="5">
    <source>
        <dbReference type="PROSITE" id="PS50106"/>
    </source>
</evidence>
<evidence type="ECO:0000256" key="1">
    <source>
        <dbReference type="ARBA" id="ARBA00010541"/>
    </source>
</evidence>
<reference evidence="6 7" key="1">
    <citation type="submission" date="2020-02" db="EMBL/GenBank/DDBJ databases">
        <authorList>
            <person name="Babadi Z.K."/>
            <person name="Risdian C."/>
            <person name="Ebrahimipour G.H."/>
            <person name="Wink J."/>
        </authorList>
    </citation>
    <scope>NUCLEOTIDE SEQUENCE [LARGE SCALE GENOMIC DNA]</scope>
    <source>
        <strain evidence="6 7">ZKHCc1 1396</strain>
    </source>
</reference>
<evidence type="ECO:0000256" key="2">
    <source>
        <dbReference type="ARBA" id="ARBA00022670"/>
    </source>
</evidence>
<keyword evidence="7" id="KW-1185">Reference proteome</keyword>
<keyword evidence="3" id="KW-0378">Hydrolase</keyword>
<dbReference type="InterPro" id="IPR036034">
    <property type="entry name" value="PDZ_sf"/>
</dbReference>
<sequence length="510" mass="52769">MARRVSCRSVPVRLFSVLCVLALAPVAEAAEDPLLPWLQARVREHTAFFAAPPPPSVVSEGTVGPSALWRERAPGSAGVPQFVPPTSLAPLIRAVEAGVVNITTVGPGALPGAVKRSTGSGFVLTPDGLVVTNNHVVANAQGPVVAPKGGVTPNKGGPREVPVQQVSVRLADGREFPAEVVGRDASTDVALLRLSGAGLGTLPAVFLGDSDVLEVGDWVVAIGNPFGLDHSVAHGMISAKERVLGVGQFDDFIQTDALINPGNSGGPLFNMRGEVIGVNTAIISEGQGIGFAVPINLVKDLLPNLRENGKLERGWLGVVINEDGQHSTTTAPVVKDVYRGSPAAAANIRPGDRLVAVNGRPIGSYLQLLRKVALLAPGTEAKLTLLREGGTQEVAVRLVARPAQEATEGLANRGGSTTNDLGLVLRDLTPEVAAPLGYDAFVGALVSGIVPRSAAEQSGLRAGDVITEVNRRRVKDAAGVKAALERGSAGASILLRVQRGDALQYIAIAR</sequence>
<dbReference type="SUPFAM" id="SSF50156">
    <property type="entry name" value="PDZ domain-like"/>
    <property type="match status" value="2"/>
</dbReference>
<evidence type="ECO:0000256" key="3">
    <source>
        <dbReference type="ARBA" id="ARBA00022801"/>
    </source>
</evidence>
<dbReference type="InterPro" id="IPR043504">
    <property type="entry name" value="Peptidase_S1_PA_chymotrypsin"/>
</dbReference>
<evidence type="ECO:0000256" key="4">
    <source>
        <dbReference type="SAM" id="SignalP"/>
    </source>
</evidence>
<gene>
    <name evidence="6" type="ORF">G4177_12895</name>
</gene>
<feature type="domain" description="PDZ" evidence="5">
    <location>
        <begin position="310"/>
        <end position="389"/>
    </location>
</feature>
<evidence type="ECO:0000313" key="7">
    <source>
        <dbReference type="Proteomes" id="UP001516472"/>
    </source>
</evidence>
<organism evidence="6 7">
    <name type="scientific">Corallococcus soli</name>
    <dbReference type="NCBI Taxonomy" id="2710757"/>
    <lineage>
        <taxon>Bacteria</taxon>
        <taxon>Pseudomonadati</taxon>
        <taxon>Myxococcota</taxon>
        <taxon>Myxococcia</taxon>
        <taxon>Myxococcales</taxon>
        <taxon>Cystobacterineae</taxon>
        <taxon>Myxococcaceae</taxon>
        <taxon>Corallococcus</taxon>
    </lineage>
</organism>
<dbReference type="Pfam" id="PF13365">
    <property type="entry name" value="Trypsin_2"/>
    <property type="match status" value="1"/>
</dbReference>
<feature type="chain" id="PRO_5046149004" evidence="4">
    <location>
        <begin position="30"/>
        <end position="510"/>
    </location>
</feature>
<dbReference type="EMBL" id="JAAIYO010000003">
    <property type="protein sequence ID" value="MBE4749060.1"/>
    <property type="molecule type" value="Genomic_DNA"/>
</dbReference>
<dbReference type="Proteomes" id="UP001516472">
    <property type="component" value="Unassembled WGS sequence"/>
</dbReference>
<dbReference type="InterPro" id="IPR041489">
    <property type="entry name" value="PDZ_6"/>
</dbReference>
<dbReference type="PROSITE" id="PS50106">
    <property type="entry name" value="PDZ"/>
    <property type="match status" value="2"/>
</dbReference>
<protein>
    <submittedName>
        <fullName evidence="6">PDZ domain-containing protein</fullName>
    </submittedName>
</protein>
<dbReference type="Gene3D" id="2.40.10.10">
    <property type="entry name" value="Trypsin-like serine proteases"/>
    <property type="match status" value="2"/>
</dbReference>
<keyword evidence="2" id="KW-0645">Protease</keyword>
<dbReference type="InterPro" id="IPR009003">
    <property type="entry name" value="Peptidase_S1_PA"/>
</dbReference>
<feature type="domain" description="PDZ" evidence="5">
    <location>
        <begin position="415"/>
        <end position="501"/>
    </location>
</feature>
<dbReference type="PRINTS" id="PR00834">
    <property type="entry name" value="PROTEASES2C"/>
</dbReference>